<accession>A0AAW2YT97</accession>
<evidence type="ECO:0000313" key="8">
    <source>
        <dbReference type="Proteomes" id="UP001431209"/>
    </source>
</evidence>
<proteinExistence type="inferred from homology"/>
<name>A0AAW2YT97_9EUKA</name>
<dbReference type="FunFam" id="1.20.120.980:FF:000005">
    <property type="entry name" value="Clan SC, family S28, unassigned serine peptidase"/>
    <property type="match status" value="1"/>
</dbReference>
<evidence type="ECO:0000256" key="5">
    <source>
        <dbReference type="ARBA" id="ARBA00023180"/>
    </source>
</evidence>
<keyword evidence="3 6" id="KW-0732">Signal</keyword>
<dbReference type="GO" id="GO:0008239">
    <property type="term" value="F:dipeptidyl-peptidase activity"/>
    <property type="evidence" value="ECO:0007669"/>
    <property type="project" value="TreeGrafter"/>
</dbReference>
<evidence type="ECO:0000256" key="1">
    <source>
        <dbReference type="ARBA" id="ARBA00011079"/>
    </source>
</evidence>
<gene>
    <name evidence="7" type="ORF">AKO1_010925</name>
</gene>
<dbReference type="GO" id="GO:0070008">
    <property type="term" value="F:serine-type exopeptidase activity"/>
    <property type="evidence" value="ECO:0007669"/>
    <property type="project" value="InterPro"/>
</dbReference>
<dbReference type="PANTHER" id="PTHR11010">
    <property type="entry name" value="PROTEASE S28 PRO-X CARBOXYPEPTIDASE-RELATED"/>
    <property type="match status" value="1"/>
</dbReference>
<dbReference type="SUPFAM" id="SSF53474">
    <property type="entry name" value="alpha/beta-Hydrolases"/>
    <property type="match status" value="1"/>
</dbReference>
<dbReference type="EMBL" id="JAOPGA020000623">
    <property type="protein sequence ID" value="KAL0480036.1"/>
    <property type="molecule type" value="Genomic_DNA"/>
</dbReference>
<keyword evidence="8" id="KW-1185">Reference proteome</keyword>
<dbReference type="Pfam" id="PF05577">
    <property type="entry name" value="Peptidase_S28"/>
    <property type="match status" value="1"/>
</dbReference>
<dbReference type="Proteomes" id="UP001431209">
    <property type="component" value="Unassembled WGS sequence"/>
</dbReference>
<dbReference type="AlphaFoldDB" id="A0AAW2YT97"/>
<keyword evidence="2 7" id="KW-0645">Protease</keyword>
<evidence type="ECO:0000256" key="2">
    <source>
        <dbReference type="ARBA" id="ARBA00022670"/>
    </source>
</evidence>
<dbReference type="InterPro" id="IPR029058">
    <property type="entry name" value="AB_hydrolase_fold"/>
</dbReference>
<evidence type="ECO:0000256" key="4">
    <source>
        <dbReference type="ARBA" id="ARBA00022801"/>
    </source>
</evidence>
<reference evidence="7 8" key="1">
    <citation type="submission" date="2024-03" db="EMBL/GenBank/DDBJ databases">
        <title>The Acrasis kona genome and developmental transcriptomes reveal deep origins of eukaryotic multicellular pathways.</title>
        <authorList>
            <person name="Sheikh S."/>
            <person name="Fu C.-J."/>
            <person name="Brown M.W."/>
            <person name="Baldauf S.L."/>
        </authorList>
    </citation>
    <scope>NUCLEOTIDE SEQUENCE [LARGE SCALE GENOMIC DNA]</scope>
    <source>
        <strain evidence="7 8">ATCC MYA-3509</strain>
    </source>
</reference>
<evidence type="ECO:0000313" key="7">
    <source>
        <dbReference type="EMBL" id="KAL0480036.1"/>
    </source>
</evidence>
<dbReference type="Gene3D" id="1.20.120.980">
    <property type="entry name" value="Serine carboxypeptidase S28, SKS domain"/>
    <property type="match status" value="1"/>
</dbReference>
<dbReference type="InterPro" id="IPR042269">
    <property type="entry name" value="Ser_carbopepase_S28_SKS"/>
</dbReference>
<dbReference type="GO" id="GO:0006508">
    <property type="term" value="P:proteolysis"/>
    <property type="evidence" value="ECO:0007669"/>
    <property type="project" value="UniProtKB-KW"/>
</dbReference>
<keyword evidence="5" id="KW-0325">Glycoprotein</keyword>
<comment type="similarity">
    <text evidence="1">Belongs to the peptidase S28 family.</text>
</comment>
<organism evidence="7 8">
    <name type="scientific">Acrasis kona</name>
    <dbReference type="NCBI Taxonomy" id="1008807"/>
    <lineage>
        <taxon>Eukaryota</taxon>
        <taxon>Discoba</taxon>
        <taxon>Heterolobosea</taxon>
        <taxon>Tetramitia</taxon>
        <taxon>Eutetramitia</taxon>
        <taxon>Acrasidae</taxon>
        <taxon>Acrasis</taxon>
    </lineage>
</organism>
<dbReference type="PANTHER" id="PTHR11010:SF11">
    <property type="entry name" value="THYMUS-SPECIFIC SERINE PROTEASE"/>
    <property type="match status" value="1"/>
</dbReference>
<dbReference type="Gene3D" id="3.40.50.1820">
    <property type="entry name" value="alpha/beta hydrolase"/>
    <property type="match status" value="1"/>
</dbReference>
<protein>
    <submittedName>
        <fullName evidence="7">Serine protease</fullName>
    </submittedName>
</protein>
<sequence length="444" mass="50780">MKHSYFAFLLIIIALCTCEPEYFFDQKVDHFTPSESTFKQRYYVYDEHRASTGDEVALLYICGEIVCTGTAQNYAKEYARHLKASLVTVEHRYYGKSVPTPTLSTKDLRFLTTEQALSDLATFIQFYSKKLRNPKWIAIGCSYPGALSAWFRLKYPHLVVGALSSSGVVNSILDFWQFDDQVRDSAGPECATQLRRITGIIEKRLKVDSYHTKALFSAQNMTNPDFMYMIADAAAESLQYGFHGKVCDPLIGGSKLSDDQILDRFINHVTQFFYKEFDKEAPYDYSIEYIMDERVVFGRVARQWWYQTCVEVGWLQNYKNSTSIRSSMINMDYHKDRCNKVFGLTSPPDTKSINLLYGGDHVNISNVVYANGSQDPWKRASVLESQSDSSPLIEIKCINCGHGVDLRGCPSLPSGVGPSRKCEDNEAVDRAREEILRRMRRWLL</sequence>
<comment type="caution">
    <text evidence="7">The sequence shown here is derived from an EMBL/GenBank/DDBJ whole genome shotgun (WGS) entry which is preliminary data.</text>
</comment>
<evidence type="ECO:0000256" key="6">
    <source>
        <dbReference type="SAM" id="SignalP"/>
    </source>
</evidence>
<feature type="chain" id="PRO_5043923973" evidence="6">
    <location>
        <begin position="19"/>
        <end position="444"/>
    </location>
</feature>
<evidence type="ECO:0000256" key="3">
    <source>
        <dbReference type="ARBA" id="ARBA00022729"/>
    </source>
</evidence>
<keyword evidence="4" id="KW-0378">Hydrolase</keyword>
<dbReference type="InterPro" id="IPR008758">
    <property type="entry name" value="Peptidase_S28"/>
</dbReference>
<feature type="signal peptide" evidence="6">
    <location>
        <begin position="1"/>
        <end position="18"/>
    </location>
</feature>